<gene>
    <name evidence="6" type="ORF">GCM10009821_15640</name>
</gene>
<dbReference type="PIRSF" id="PIRSF003085">
    <property type="entry name" value="CMAS"/>
    <property type="match status" value="1"/>
</dbReference>
<dbReference type="RefSeq" id="WP_344326652.1">
    <property type="nucleotide sequence ID" value="NZ_BAAAPY010000004.1"/>
</dbReference>
<dbReference type="InterPro" id="IPR003333">
    <property type="entry name" value="CMAS"/>
</dbReference>
<dbReference type="SUPFAM" id="SSF53335">
    <property type="entry name" value="S-adenosyl-L-methionine-dependent methyltransferases"/>
    <property type="match status" value="1"/>
</dbReference>
<dbReference type="InterPro" id="IPR050723">
    <property type="entry name" value="CFA/CMAS"/>
</dbReference>
<keyword evidence="3" id="KW-0808">Transferase</keyword>
<accession>A0ABP5HHF0</accession>
<evidence type="ECO:0000256" key="5">
    <source>
        <dbReference type="ARBA" id="ARBA00023098"/>
    </source>
</evidence>
<evidence type="ECO:0000313" key="7">
    <source>
        <dbReference type="Proteomes" id="UP001501480"/>
    </source>
</evidence>
<dbReference type="EMBL" id="BAAAPY010000004">
    <property type="protein sequence ID" value="GAA2076986.1"/>
    <property type="molecule type" value="Genomic_DNA"/>
</dbReference>
<dbReference type="Pfam" id="PF02353">
    <property type="entry name" value="CMAS"/>
    <property type="match status" value="1"/>
</dbReference>
<comment type="caution">
    <text evidence="6">The sequence shown here is derived from an EMBL/GenBank/DDBJ whole genome shotgun (WGS) entry which is preliminary data.</text>
</comment>
<keyword evidence="5" id="KW-0443">Lipid metabolism</keyword>
<dbReference type="InterPro" id="IPR029063">
    <property type="entry name" value="SAM-dependent_MTases_sf"/>
</dbReference>
<evidence type="ECO:0000256" key="1">
    <source>
        <dbReference type="ARBA" id="ARBA00010815"/>
    </source>
</evidence>
<dbReference type="PANTHER" id="PTHR43667:SF2">
    <property type="entry name" value="FATTY ACID C-METHYL TRANSFERASE"/>
    <property type="match status" value="1"/>
</dbReference>
<comment type="similarity">
    <text evidence="1">Belongs to the CFA/CMAS family.</text>
</comment>
<proteinExistence type="inferred from homology"/>
<dbReference type="Proteomes" id="UP001501480">
    <property type="component" value="Unassembled WGS sequence"/>
</dbReference>
<organism evidence="6 7">
    <name type="scientific">Aeromicrobium halocynthiae</name>
    <dbReference type="NCBI Taxonomy" id="560557"/>
    <lineage>
        <taxon>Bacteria</taxon>
        <taxon>Bacillati</taxon>
        <taxon>Actinomycetota</taxon>
        <taxon>Actinomycetes</taxon>
        <taxon>Propionibacteriales</taxon>
        <taxon>Nocardioidaceae</taxon>
        <taxon>Aeromicrobium</taxon>
    </lineage>
</organism>
<evidence type="ECO:0000256" key="2">
    <source>
        <dbReference type="ARBA" id="ARBA00022603"/>
    </source>
</evidence>
<reference evidence="7" key="1">
    <citation type="journal article" date="2019" name="Int. J. Syst. Evol. Microbiol.">
        <title>The Global Catalogue of Microorganisms (GCM) 10K type strain sequencing project: providing services to taxonomists for standard genome sequencing and annotation.</title>
        <authorList>
            <consortium name="The Broad Institute Genomics Platform"/>
            <consortium name="The Broad Institute Genome Sequencing Center for Infectious Disease"/>
            <person name="Wu L."/>
            <person name="Ma J."/>
        </authorList>
    </citation>
    <scope>NUCLEOTIDE SEQUENCE [LARGE SCALE GENOMIC DNA]</scope>
    <source>
        <strain evidence="7">JCM 15749</strain>
    </source>
</reference>
<sequence length="414" mass="46769">MSDVLSTPWSGLDQTPRTPFKARVARAILRPAVSRTPVRVSFPDGRHWGAGGPDAPEMVVRRPAAFFNRLGQDSKIGLGEAFMAGDWTTGEGTDLADLLSPFAAQMATLVPPSLQKLRRLVDRDLPEEERNTVSGSRSNIERHYDLSNDLFLRFLDPSMTYSAAWFEDLGSRPGFDELECAQHRKIDGLLDQAGVTEGTRLLEIGSGWGSLAIRAAQRGARVTTITISTEQAELARRRFVEAGVDDRIELRLQDYRDVTGQYDAVVSCEMIEAVGEEYWPTYFATIDSVLAPGGRVAIQAITMQHHRYQATRRSYGWIQKYIFPGGLIPSRRAIDETLAAHTRGLRVTETRSLGLHYARTLRLWRERFEDHWQDISGHGFDETFRRMWTFYLAYCEAGFAVGYLDVEQLQMQRT</sequence>
<name>A0ABP5HHF0_9ACTN</name>
<evidence type="ECO:0000256" key="4">
    <source>
        <dbReference type="ARBA" id="ARBA00022691"/>
    </source>
</evidence>
<dbReference type="PANTHER" id="PTHR43667">
    <property type="entry name" value="CYCLOPROPANE-FATTY-ACYL-PHOSPHOLIPID SYNTHASE"/>
    <property type="match status" value="1"/>
</dbReference>
<keyword evidence="7" id="KW-1185">Reference proteome</keyword>
<keyword evidence="2" id="KW-0489">Methyltransferase</keyword>
<evidence type="ECO:0000313" key="6">
    <source>
        <dbReference type="EMBL" id="GAA2076986.1"/>
    </source>
</evidence>
<dbReference type="Gene3D" id="3.40.50.150">
    <property type="entry name" value="Vaccinia Virus protein VP39"/>
    <property type="match status" value="1"/>
</dbReference>
<protein>
    <submittedName>
        <fullName evidence="6">Cyclopropane-fatty-acyl-phospholipid synthase family protein</fullName>
    </submittedName>
</protein>
<dbReference type="CDD" id="cd02440">
    <property type="entry name" value="AdoMet_MTases"/>
    <property type="match status" value="1"/>
</dbReference>
<keyword evidence="4" id="KW-0949">S-adenosyl-L-methionine</keyword>
<evidence type="ECO:0000256" key="3">
    <source>
        <dbReference type="ARBA" id="ARBA00022679"/>
    </source>
</evidence>